<name>A0ABR0WP08_REHGL</name>
<dbReference type="SMART" id="SM00491">
    <property type="entry name" value="HELICc2"/>
    <property type="match status" value="1"/>
</dbReference>
<keyword evidence="5" id="KW-0378">Hydrolase</keyword>
<keyword evidence="11" id="KW-0234">DNA repair</keyword>
<evidence type="ECO:0000256" key="4">
    <source>
        <dbReference type="ARBA" id="ARBA00022763"/>
    </source>
</evidence>
<proteinExistence type="predicted"/>
<dbReference type="SUPFAM" id="SSF52540">
    <property type="entry name" value="P-loop containing nucleoside triphosphate hydrolases"/>
    <property type="match status" value="1"/>
</dbReference>
<dbReference type="PANTHER" id="PTHR11472">
    <property type="entry name" value="DNA REPAIR DEAD HELICASE RAD3/XP-D SUBFAMILY MEMBER"/>
    <property type="match status" value="1"/>
</dbReference>
<gene>
    <name evidence="15" type="ORF">DH2020_016394</name>
</gene>
<dbReference type="PROSITE" id="PS51193">
    <property type="entry name" value="HELICASE_ATP_BIND_2"/>
    <property type="match status" value="1"/>
</dbReference>
<comment type="caution">
    <text evidence="15">The sequence shown here is derived from an EMBL/GenBank/DDBJ whole genome shotgun (WGS) entry which is preliminary data.</text>
</comment>
<evidence type="ECO:0000313" key="16">
    <source>
        <dbReference type="Proteomes" id="UP001318860"/>
    </source>
</evidence>
<dbReference type="Gene3D" id="3.40.50.300">
    <property type="entry name" value="P-loop containing nucleotide triphosphate hydrolases"/>
    <property type="match status" value="2"/>
</dbReference>
<dbReference type="Proteomes" id="UP001318860">
    <property type="component" value="Unassembled WGS sequence"/>
</dbReference>
<sequence length="1186" mass="132972">MGDPGTLYSFSYLTMGFNEGPWIVLSYLAMGFATLRALLRGVVEVGMNLALAVRDSCAFCTDLRSLLGLLLLLLDLEKMRNGLRAFPVNGELMHETIDELVHPSIASTRSWLNKRELVSSSTTRILLMSLMLLRIRLLHAKCNALLESPTGTGKTLCLLCAALAWRRSLGEFSRGRKEISNIRGSQLSDEELPQSQSSTFPTIIYTSRTHSQIRQVIQELKRSHYRPKMVVLGSREQLCIHDQVSLLRGKAQTNACHALCKKRTKRYCAHFSRVTEFAKKNPGIGDDPIDIEDLVNIGKSSGPCPYYLSRELHKDVDILFAPYNYLIDRGNRKSLKIDWNNSILIFDEAHNLEGLCADAASFDLPSGLLTACISEAKKCVDLSITRRDTSSDKSCNPDDFAILKALLLKLEKRIAEVHIESKELGFTKVGPYIYELLSELNITQKTADMLIEIIEKACALLEEDANASESGGSHKTSGTIFRLESMGDILRLIFRDNSNAHAQYYRVHIQEVEASATDAFRGKTSRTLSWWCFNPGIALEEFSRLGVGSIILTSGTLSPLDSFAEELKLEFPIRLENPHVISGNQIWAGVAPVGPSGYSFNSSYRSRGSIEYKLELGNAIDGLLVFFPSYYLLEQCISCWKTTGQQNLTNSTTVWERICKHKLPVVEPRQSSLFTLAIEDYMTKLKETCSSGAIFFAVCRGKVSEGLDFADHAGRAVVITGLPFATMTDPKVRLKREYLDQQAQSQKIGNKGLTGEDWYTQQASRAVNQAVGRVIRHKHDYGAIILCDERFTYPNRQSQISLWIRPHIKCYSKFGDVVYTLTRFFRDAGTLAPPKLELTQNENQESVRVLHSSQPMDKFHLEKLLVPQMTAVDRSFSLDSSSSTKQVKQGDISSCLREIVPANRSYLTSDKIFHDSSFKCSNDPTRTRKEPLISGKKSILDLDEETGDMAASCILGKHMLLITGPDQPKHYEKSDHDFSSLVKKKKLQFNVSTQNSQVEEVLVNDEVIMQKKTFARNILEHKDVVPQTVPRNNEETKGSAFLIQVREKLTDAEYKEFVGFMKALKSKSMKIGNVLQSIARLFSIPDRRSLLHGLCSRSHNSLVTTIKNLILVAPSADLKSGMAPLRVTNIVEGDGDDRRKQCGETWLLVVNYLKEMGKVLKQICSLLDRERKGGGGEVGRQREFAL</sequence>
<dbReference type="InterPro" id="IPR057498">
    <property type="entry name" value="Rtel1_ARCH"/>
</dbReference>
<dbReference type="Pfam" id="PF06733">
    <property type="entry name" value="DEAD_2"/>
    <property type="match status" value="1"/>
</dbReference>
<dbReference type="Pfam" id="PF13307">
    <property type="entry name" value="Helicase_C_2"/>
    <property type="match status" value="1"/>
</dbReference>
<protein>
    <submittedName>
        <fullName evidence="15">Uncharacterized protein</fullName>
    </submittedName>
</protein>
<evidence type="ECO:0000256" key="2">
    <source>
        <dbReference type="ARBA" id="ARBA00022723"/>
    </source>
</evidence>
<dbReference type="InterPro" id="IPR014001">
    <property type="entry name" value="Helicase_ATP-bd"/>
</dbReference>
<dbReference type="CDD" id="cd18788">
    <property type="entry name" value="SF2_C_XPD"/>
    <property type="match status" value="1"/>
</dbReference>
<evidence type="ECO:0000256" key="9">
    <source>
        <dbReference type="ARBA" id="ARBA00023014"/>
    </source>
</evidence>
<dbReference type="SMART" id="SM00487">
    <property type="entry name" value="DEXDc"/>
    <property type="match status" value="1"/>
</dbReference>
<dbReference type="CDD" id="cd17970">
    <property type="entry name" value="DEAHc_FancJ"/>
    <property type="match status" value="1"/>
</dbReference>
<keyword evidence="16" id="KW-1185">Reference proteome</keyword>
<dbReference type="PANTHER" id="PTHR11472:SF34">
    <property type="entry name" value="REGULATOR OF TELOMERE ELONGATION HELICASE 1"/>
    <property type="match status" value="1"/>
</dbReference>
<evidence type="ECO:0000256" key="1">
    <source>
        <dbReference type="ARBA" id="ARBA00022485"/>
    </source>
</evidence>
<dbReference type="Pfam" id="PF23116">
    <property type="entry name" value="HHD_RTEL1"/>
    <property type="match status" value="1"/>
</dbReference>
<evidence type="ECO:0000259" key="13">
    <source>
        <dbReference type="PROSITE" id="PS51192"/>
    </source>
</evidence>
<keyword evidence="10" id="KW-0238">DNA-binding</keyword>
<feature type="domain" description="Helicase ATP-binding" evidence="13">
    <location>
        <begin position="135"/>
        <end position="391"/>
    </location>
</feature>
<evidence type="ECO:0000256" key="5">
    <source>
        <dbReference type="ARBA" id="ARBA00022801"/>
    </source>
</evidence>
<feature type="domain" description="Helicase ATP-binding" evidence="14">
    <location>
        <begin position="113"/>
        <end position="396"/>
    </location>
</feature>
<keyword evidence="4" id="KW-0227">DNA damage</keyword>
<dbReference type="PROSITE" id="PS51192">
    <property type="entry name" value="HELICASE_ATP_BIND_1"/>
    <property type="match status" value="1"/>
</dbReference>
<keyword evidence="3" id="KW-0547">Nucleotide-binding</keyword>
<evidence type="ECO:0000256" key="8">
    <source>
        <dbReference type="ARBA" id="ARBA00023004"/>
    </source>
</evidence>
<keyword evidence="2" id="KW-0479">Metal-binding</keyword>
<dbReference type="InterPro" id="IPR014013">
    <property type="entry name" value="Helic_SF1/SF2_ATP-bd_DinG/Rad3"/>
</dbReference>
<evidence type="ECO:0000256" key="7">
    <source>
        <dbReference type="ARBA" id="ARBA00022840"/>
    </source>
</evidence>
<dbReference type="InterPro" id="IPR045028">
    <property type="entry name" value="DinG/Rad3-like"/>
</dbReference>
<dbReference type="InterPro" id="IPR006554">
    <property type="entry name" value="Helicase-like_DEXD_c2"/>
</dbReference>
<evidence type="ECO:0000313" key="15">
    <source>
        <dbReference type="EMBL" id="KAK6148869.1"/>
    </source>
</evidence>
<evidence type="ECO:0000256" key="3">
    <source>
        <dbReference type="ARBA" id="ARBA00022741"/>
    </source>
</evidence>
<accession>A0ABR0WP08</accession>
<keyword evidence="9" id="KW-0411">Iron-sulfur</keyword>
<keyword evidence="12" id="KW-0413">Isomerase</keyword>
<keyword evidence="7" id="KW-0067">ATP-binding</keyword>
<evidence type="ECO:0000256" key="11">
    <source>
        <dbReference type="ARBA" id="ARBA00023204"/>
    </source>
</evidence>
<evidence type="ECO:0000256" key="10">
    <source>
        <dbReference type="ARBA" id="ARBA00023125"/>
    </source>
</evidence>
<keyword evidence="1" id="KW-0004">4Fe-4S</keyword>
<keyword evidence="8" id="KW-0408">Iron</keyword>
<dbReference type="InterPro" id="IPR027417">
    <property type="entry name" value="P-loop_NTPase"/>
</dbReference>
<dbReference type="SMART" id="SM00488">
    <property type="entry name" value="DEXDc2"/>
    <property type="match status" value="1"/>
</dbReference>
<dbReference type="Pfam" id="PF23109">
    <property type="entry name" value="ARCH_RTEL1"/>
    <property type="match status" value="1"/>
</dbReference>
<keyword evidence="6" id="KW-0347">Helicase</keyword>
<dbReference type="Gene3D" id="1.20.1160.20">
    <property type="match status" value="1"/>
</dbReference>
<dbReference type="InterPro" id="IPR006555">
    <property type="entry name" value="ATP-dep_Helicase_C"/>
</dbReference>
<organism evidence="15 16">
    <name type="scientific">Rehmannia glutinosa</name>
    <name type="common">Chinese foxglove</name>
    <dbReference type="NCBI Taxonomy" id="99300"/>
    <lineage>
        <taxon>Eukaryota</taxon>
        <taxon>Viridiplantae</taxon>
        <taxon>Streptophyta</taxon>
        <taxon>Embryophyta</taxon>
        <taxon>Tracheophyta</taxon>
        <taxon>Spermatophyta</taxon>
        <taxon>Magnoliopsida</taxon>
        <taxon>eudicotyledons</taxon>
        <taxon>Gunneridae</taxon>
        <taxon>Pentapetalae</taxon>
        <taxon>asterids</taxon>
        <taxon>lamiids</taxon>
        <taxon>Lamiales</taxon>
        <taxon>Orobanchaceae</taxon>
        <taxon>Rehmannieae</taxon>
        <taxon>Rehmannia</taxon>
    </lineage>
</organism>
<dbReference type="InterPro" id="IPR010614">
    <property type="entry name" value="RAD3-like_helicase_DEAD"/>
</dbReference>
<reference evidence="15 16" key="1">
    <citation type="journal article" date="2021" name="Comput. Struct. Biotechnol. J.">
        <title>De novo genome assembly of the potent medicinal plant Rehmannia glutinosa using nanopore technology.</title>
        <authorList>
            <person name="Ma L."/>
            <person name="Dong C."/>
            <person name="Song C."/>
            <person name="Wang X."/>
            <person name="Zheng X."/>
            <person name="Niu Y."/>
            <person name="Chen S."/>
            <person name="Feng W."/>
        </authorList>
    </citation>
    <scope>NUCLEOTIDE SEQUENCE [LARGE SCALE GENOMIC DNA]</scope>
    <source>
        <strain evidence="15">DH-2019</strain>
    </source>
</reference>
<dbReference type="EMBL" id="JABTTQ020000009">
    <property type="protein sequence ID" value="KAK6148869.1"/>
    <property type="molecule type" value="Genomic_DNA"/>
</dbReference>
<evidence type="ECO:0000259" key="14">
    <source>
        <dbReference type="PROSITE" id="PS51193"/>
    </source>
</evidence>
<evidence type="ECO:0000256" key="12">
    <source>
        <dbReference type="ARBA" id="ARBA00023235"/>
    </source>
</evidence>
<evidence type="ECO:0000256" key="6">
    <source>
        <dbReference type="ARBA" id="ARBA00022806"/>
    </source>
</evidence>